<evidence type="ECO:0000313" key="2">
    <source>
        <dbReference type="Proteomes" id="UP000318017"/>
    </source>
</evidence>
<accession>A0A518GGB8</accession>
<gene>
    <name evidence="1" type="ORF">Q31a_60370</name>
</gene>
<dbReference type="Proteomes" id="UP000318017">
    <property type="component" value="Chromosome"/>
</dbReference>
<organism evidence="1 2">
    <name type="scientific">Aureliella helgolandensis</name>
    <dbReference type="NCBI Taxonomy" id="2527968"/>
    <lineage>
        <taxon>Bacteria</taxon>
        <taxon>Pseudomonadati</taxon>
        <taxon>Planctomycetota</taxon>
        <taxon>Planctomycetia</taxon>
        <taxon>Pirellulales</taxon>
        <taxon>Pirellulaceae</taxon>
        <taxon>Aureliella</taxon>
    </lineage>
</organism>
<dbReference type="Gene3D" id="1.25.40.10">
    <property type="entry name" value="Tetratricopeptide repeat domain"/>
    <property type="match status" value="1"/>
</dbReference>
<proteinExistence type="predicted"/>
<dbReference type="SUPFAM" id="SSF48452">
    <property type="entry name" value="TPR-like"/>
    <property type="match status" value="1"/>
</dbReference>
<reference evidence="1 2" key="1">
    <citation type="submission" date="2019-02" db="EMBL/GenBank/DDBJ databases">
        <title>Deep-cultivation of Planctomycetes and their phenomic and genomic characterization uncovers novel biology.</title>
        <authorList>
            <person name="Wiegand S."/>
            <person name="Jogler M."/>
            <person name="Boedeker C."/>
            <person name="Pinto D."/>
            <person name="Vollmers J."/>
            <person name="Rivas-Marin E."/>
            <person name="Kohn T."/>
            <person name="Peeters S.H."/>
            <person name="Heuer A."/>
            <person name="Rast P."/>
            <person name="Oberbeckmann S."/>
            <person name="Bunk B."/>
            <person name="Jeske O."/>
            <person name="Meyerdierks A."/>
            <person name="Storesund J.E."/>
            <person name="Kallscheuer N."/>
            <person name="Luecker S."/>
            <person name="Lage O.M."/>
            <person name="Pohl T."/>
            <person name="Merkel B.J."/>
            <person name="Hornburger P."/>
            <person name="Mueller R.-W."/>
            <person name="Bruemmer F."/>
            <person name="Labrenz M."/>
            <person name="Spormann A.M."/>
            <person name="Op den Camp H."/>
            <person name="Overmann J."/>
            <person name="Amann R."/>
            <person name="Jetten M.S.M."/>
            <person name="Mascher T."/>
            <person name="Medema M.H."/>
            <person name="Devos D.P."/>
            <person name="Kaster A.-K."/>
            <person name="Ovreas L."/>
            <person name="Rohde M."/>
            <person name="Galperin M.Y."/>
            <person name="Jogler C."/>
        </authorList>
    </citation>
    <scope>NUCLEOTIDE SEQUENCE [LARGE SCALE GENOMIC DNA]</scope>
    <source>
        <strain evidence="1 2">Q31a</strain>
    </source>
</reference>
<dbReference type="AlphaFoldDB" id="A0A518GGB8"/>
<dbReference type="RefSeq" id="WP_197355815.1">
    <property type="nucleotide sequence ID" value="NZ_CP036298.1"/>
</dbReference>
<evidence type="ECO:0000313" key="1">
    <source>
        <dbReference type="EMBL" id="QDV27644.1"/>
    </source>
</evidence>
<name>A0A518GGB8_9BACT</name>
<dbReference type="InterPro" id="IPR011990">
    <property type="entry name" value="TPR-like_helical_dom_sf"/>
</dbReference>
<dbReference type="EMBL" id="CP036298">
    <property type="protein sequence ID" value="QDV27644.1"/>
    <property type="molecule type" value="Genomic_DNA"/>
</dbReference>
<sequence length="930" mass="104854">MQFRLQCVAAIFIAAQLLLGIPSEILLADEAKLEVGLEAVTPQRQVDALLMQLAAPEFQSRRKAFLELWQLEEEVLPEIRKAKSSADSQIAQSAQMLEILLKLRVQPGDQATSSLLFQLLAEPSPLAVAELCRRKYWKVAEEIIDTNPSVVADFQEQAGAFQIGRIAQIALEQEEPRKAWPFIRKLADLPLATWIAHQNGLELPEVDPRRIDQVAIRDFYSGNLAAAMDPAVPAATRLRFVTRSGDWSRLSETELQDAVIGPATPTASQAARAALFELAGNVRASRELWDELLGTESADSEVSPNSEGDLEVSARTHAAAGLLEDDLSRAQVGFALLLAGEIEAIELYLQNHDPSHAFVHFLSSSQFDRAFEVVGLEPEFANFDAWLQQRRMDMLEQDRLKLYQLFNENARLCNALVNVGQVGEAQQVLQMLVEVIVESRSGSRLASRSQFEGDLWRMLGNWLTQAEPRQMYLSQVQQRYQDIPREIQPSVVKALFPEIGDTAAVLLDTAQTEAASPGSTEDWQLRWELLDHLWRLDQDYFAQSASGKEVGNLAELWLKRAKAQMDGGPASGAQLEELSQLALGFGLNDLALQFAIDPLAVDRSHWVEGAEMLLQRGRPQLASECLAQYRRVSRSGRYQALEREVHALLLTGEFQQAEVLEQFRHLAPYDDRYLDTSFSDVSNFLREQEKYAQAIEYAKPAFLLAPETSIQSFWIATDYAISLTELERHRESADVRRAVFVESLTFGAELSGQAFQFQYSWYDYLSRIVYSLQKERMSRAISLIDEGQFAAAWHEIEIGRKLQPQDIEMVVQCFPRLVEGGQPELANQLFETYEREMLQQLTAWSRDATALNNLAWMYAKCERQLDKALELAQQAVQLAPASAIFLDTLAEVQFRRGDQEAAIASMRGCIKLDPRDSHYRENLARFQSEP</sequence>
<keyword evidence="2" id="KW-1185">Reference proteome</keyword>
<dbReference type="KEGG" id="ahel:Q31a_60370"/>
<protein>
    <submittedName>
        <fullName evidence="1">Tetratricopeptide repeat protein</fullName>
    </submittedName>
</protein>